<name>A0ABS3HER4_9ENTE</name>
<dbReference type="RefSeq" id="WP_207107722.1">
    <property type="nucleotide sequence ID" value="NZ_JAFLVR010000013.1"/>
</dbReference>
<protein>
    <submittedName>
        <fullName evidence="1">Uncharacterized protein</fullName>
    </submittedName>
</protein>
<dbReference type="EMBL" id="JAFLVR010000013">
    <property type="protein sequence ID" value="MBO0451941.1"/>
    <property type="molecule type" value="Genomic_DNA"/>
</dbReference>
<evidence type="ECO:0000313" key="1">
    <source>
        <dbReference type="EMBL" id="MBO0451941.1"/>
    </source>
</evidence>
<gene>
    <name evidence="1" type="ORF">JZO85_06640</name>
</gene>
<comment type="caution">
    <text evidence="1">The sequence shown here is derived from an EMBL/GenBank/DDBJ whole genome shotgun (WGS) entry which is preliminary data.</text>
</comment>
<dbReference type="Proteomes" id="UP000664495">
    <property type="component" value="Unassembled WGS sequence"/>
</dbReference>
<organism evidence="1 2">
    <name type="scientific">Candidatus Enterococcus murrayae</name>
    <dbReference type="NCBI Taxonomy" id="2815321"/>
    <lineage>
        <taxon>Bacteria</taxon>
        <taxon>Bacillati</taxon>
        <taxon>Bacillota</taxon>
        <taxon>Bacilli</taxon>
        <taxon>Lactobacillales</taxon>
        <taxon>Enterococcaceae</taxon>
        <taxon>Enterococcus</taxon>
    </lineage>
</organism>
<evidence type="ECO:0000313" key="2">
    <source>
        <dbReference type="Proteomes" id="UP000664495"/>
    </source>
</evidence>
<reference evidence="1 2" key="1">
    <citation type="submission" date="2021-03" db="EMBL/GenBank/DDBJ databases">
        <title>Enterococcal diversity collection.</title>
        <authorList>
            <person name="Gilmore M.S."/>
            <person name="Schwartzman J."/>
            <person name="Van Tyne D."/>
            <person name="Martin M."/>
            <person name="Earl A.M."/>
            <person name="Manson A.L."/>
            <person name="Straub T."/>
            <person name="Salamzade R."/>
            <person name="Saavedra J."/>
            <person name="Lebreton F."/>
            <person name="Prichula J."/>
            <person name="Schaufler K."/>
            <person name="Gaca A."/>
            <person name="Sgardioli B."/>
            <person name="Wagenaar J."/>
            <person name="Strong T."/>
        </authorList>
    </citation>
    <scope>NUCLEOTIDE SEQUENCE [LARGE SCALE GENOMIC DNA]</scope>
    <source>
        <strain evidence="1 2">MJM16</strain>
    </source>
</reference>
<keyword evidence="2" id="KW-1185">Reference proteome</keyword>
<accession>A0ABS3HER4</accession>
<proteinExistence type="predicted"/>
<sequence length="303" mass="35735">MEKKQNIEKEKKQNMKMMQNGFYERIITLLEEIVQKNKADQNLTFFQGLRKWFIELIKNPTSLVSVLFTVVVFFVGSNYNNSMNNVNLKLSGTQMNKIVKNDEGWALNPYIAFKLKKQKASGEPQNFYLGRYEDDEMTVKEVRTIKTLPNDNEQFSKLTIDTRSTNLTTIQAVIQKPKYWNQFNLPTKKQEIGYKRETYKNTDLVLFVFDPAYMLNMSSQNKRSYVGYYHLISQAKNGSYQVITFIHKQSGKEDEWKDITETFYGLEIYDETLWQDSTFEYMKDEVIGSYNECLSFVKNQTIN</sequence>